<dbReference type="EMBL" id="CP016171">
    <property type="protein sequence ID" value="ANN74202.1"/>
    <property type="molecule type" value="Genomic_DNA"/>
</dbReference>
<feature type="compositionally biased region" description="Low complexity" evidence="1">
    <location>
        <begin position="14"/>
        <end position="34"/>
    </location>
</feature>
<dbReference type="Proteomes" id="UP000092213">
    <property type="component" value="Chromosome"/>
</dbReference>
<keyword evidence="2" id="KW-0472">Membrane</keyword>
<feature type="compositionally biased region" description="Polar residues" evidence="1">
    <location>
        <begin position="1"/>
        <end position="13"/>
    </location>
</feature>
<feature type="region of interest" description="Disordered" evidence="1">
    <location>
        <begin position="1"/>
        <end position="34"/>
    </location>
</feature>
<keyword evidence="2" id="KW-0812">Transmembrane</keyword>
<reference evidence="3 4" key="1">
    <citation type="submission" date="2016-06" db="EMBL/GenBank/DDBJ databases">
        <title>Complete genome sequences of Bordetella bronchialis and Bordetella flabilis.</title>
        <authorList>
            <person name="LiPuma J.J."/>
            <person name="Spilker T."/>
        </authorList>
    </citation>
    <scope>NUCLEOTIDE SEQUENCE [LARGE SCALE GENOMIC DNA]</scope>
    <source>
        <strain evidence="3 4">AU17976</strain>
    </source>
</reference>
<feature type="transmembrane region" description="Helical" evidence="2">
    <location>
        <begin position="51"/>
        <end position="70"/>
    </location>
</feature>
<organism evidence="3 4">
    <name type="scientific">Bordetella bronchialis</name>
    <dbReference type="NCBI Taxonomy" id="463025"/>
    <lineage>
        <taxon>Bacteria</taxon>
        <taxon>Pseudomonadati</taxon>
        <taxon>Pseudomonadota</taxon>
        <taxon>Betaproteobacteria</taxon>
        <taxon>Burkholderiales</taxon>
        <taxon>Alcaligenaceae</taxon>
        <taxon>Bordetella</taxon>
    </lineage>
</organism>
<dbReference type="RefSeq" id="WP_066672252.1">
    <property type="nucleotide sequence ID" value="NZ_CP016171.1"/>
</dbReference>
<evidence type="ECO:0000313" key="3">
    <source>
        <dbReference type="EMBL" id="ANN74202.1"/>
    </source>
</evidence>
<protein>
    <submittedName>
        <fullName evidence="3">Uncharacterized protein</fullName>
    </submittedName>
</protein>
<name>A0A193G2G9_9BORD</name>
<proteinExistence type="predicted"/>
<gene>
    <name evidence="3" type="ORF">BAU08_25130</name>
</gene>
<keyword evidence="2" id="KW-1133">Transmembrane helix</keyword>
<evidence type="ECO:0000256" key="2">
    <source>
        <dbReference type="SAM" id="Phobius"/>
    </source>
</evidence>
<accession>A0A193G2G9</accession>
<sequence>MTSDPVHASSSKQGGASAPPAAIRPSARPARAGRRAAGSGSWLMASAAQRMAAAALVCAALWGLTAWAMGWW</sequence>
<dbReference type="STRING" id="463025.BAU08_25130"/>
<evidence type="ECO:0000256" key="1">
    <source>
        <dbReference type="SAM" id="MobiDB-lite"/>
    </source>
</evidence>
<dbReference type="AlphaFoldDB" id="A0A193G2G9"/>
<evidence type="ECO:0000313" key="4">
    <source>
        <dbReference type="Proteomes" id="UP000092213"/>
    </source>
</evidence>